<proteinExistence type="inferred from homology"/>
<evidence type="ECO:0000313" key="17">
    <source>
        <dbReference type="Proteomes" id="UP000237105"/>
    </source>
</evidence>
<dbReference type="InterPro" id="IPR034197">
    <property type="entry name" value="Peptidases_S8_3"/>
</dbReference>
<evidence type="ECO:0000256" key="7">
    <source>
        <dbReference type="ARBA" id="ARBA00022801"/>
    </source>
</evidence>
<evidence type="ECO:0000259" key="12">
    <source>
        <dbReference type="Pfam" id="PF00082"/>
    </source>
</evidence>
<dbReference type="Proteomes" id="UP000237105">
    <property type="component" value="Unassembled WGS sequence"/>
</dbReference>
<dbReference type="InterPro" id="IPR015415">
    <property type="entry name" value="Spast_Vps4_C"/>
</dbReference>
<dbReference type="InterPro" id="IPR041469">
    <property type="entry name" value="Subtilisin-like_FN3"/>
</dbReference>
<dbReference type="Gene3D" id="3.50.30.30">
    <property type="match status" value="1"/>
</dbReference>
<evidence type="ECO:0000256" key="9">
    <source>
        <dbReference type="ARBA" id="ARBA00022840"/>
    </source>
</evidence>
<comment type="subcellular location">
    <subcellularLocation>
        <location evidence="1">Secreted</location>
    </subcellularLocation>
</comment>
<feature type="domain" description="Spastin/Vps4 C-terminal" evidence="14">
    <location>
        <begin position="4"/>
        <end position="42"/>
    </location>
</feature>
<dbReference type="InterPro" id="IPR000209">
    <property type="entry name" value="Peptidase_S8/S53_dom"/>
</dbReference>
<dbReference type="Pfam" id="PF09336">
    <property type="entry name" value="Vps4_C"/>
    <property type="match status" value="1"/>
</dbReference>
<feature type="domain" description="Subtilisin-like protease fibronectin type-III" evidence="15">
    <location>
        <begin position="645"/>
        <end position="739"/>
    </location>
</feature>
<dbReference type="Pfam" id="PF00082">
    <property type="entry name" value="Peptidase_S8"/>
    <property type="match status" value="1"/>
</dbReference>
<evidence type="ECO:0000256" key="8">
    <source>
        <dbReference type="ARBA" id="ARBA00022825"/>
    </source>
</evidence>
<dbReference type="GO" id="GO:0005524">
    <property type="term" value="F:ATP binding"/>
    <property type="evidence" value="ECO:0007669"/>
    <property type="project" value="UniProtKB-KW"/>
</dbReference>
<evidence type="ECO:0000259" key="13">
    <source>
        <dbReference type="Pfam" id="PF02225"/>
    </source>
</evidence>
<evidence type="ECO:0000256" key="6">
    <source>
        <dbReference type="ARBA" id="ARBA00022741"/>
    </source>
</evidence>
<dbReference type="PANTHER" id="PTHR10795">
    <property type="entry name" value="PROPROTEIN CONVERTASE SUBTILISIN/KEXIN"/>
    <property type="match status" value="1"/>
</dbReference>
<organism evidence="16 17">
    <name type="scientific">Parasponia andersonii</name>
    <name type="common">Sponia andersonii</name>
    <dbReference type="NCBI Taxonomy" id="3476"/>
    <lineage>
        <taxon>Eukaryota</taxon>
        <taxon>Viridiplantae</taxon>
        <taxon>Streptophyta</taxon>
        <taxon>Embryophyta</taxon>
        <taxon>Tracheophyta</taxon>
        <taxon>Spermatophyta</taxon>
        <taxon>Magnoliopsida</taxon>
        <taxon>eudicotyledons</taxon>
        <taxon>Gunneridae</taxon>
        <taxon>Pentapetalae</taxon>
        <taxon>rosids</taxon>
        <taxon>fabids</taxon>
        <taxon>Rosales</taxon>
        <taxon>Cannabaceae</taxon>
        <taxon>Parasponia</taxon>
    </lineage>
</organism>
<dbReference type="PRINTS" id="PR00723">
    <property type="entry name" value="SUBTILISIN"/>
</dbReference>
<dbReference type="EMBL" id="JXTB01000016">
    <property type="protein sequence ID" value="PON76838.1"/>
    <property type="molecule type" value="Genomic_DNA"/>
</dbReference>
<dbReference type="AlphaFoldDB" id="A0A2P5DU59"/>
<dbReference type="Pfam" id="PF02225">
    <property type="entry name" value="PA"/>
    <property type="match status" value="1"/>
</dbReference>
<dbReference type="InterPro" id="IPR015500">
    <property type="entry name" value="Peptidase_S8_subtilisin-rel"/>
</dbReference>
<dbReference type="Gene3D" id="2.60.40.2310">
    <property type="match status" value="1"/>
</dbReference>
<dbReference type="GO" id="GO:0009609">
    <property type="term" value="P:response to symbiotic bacterium"/>
    <property type="evidence" value="ECO:0007669"/>
    <property type="project" value="UniProtKB-ARBA"/>
</dbReference>
<feature type="active site" description="Charge relay system" evidence="10 11">
    <location>
        <position position="202"/>
    </location>
</feature>
<keyword evidence="8 11" id="KW-0720">Serine protease</keyword>
<evidence type="ECO:0000259" key="14">
    <source>
        <dbReference type="Pfam" id="PF09336"/>
    </source>
</evidence>
<evidence type="ECO:0000256" key="2">
    <source>
        <dbReference type="ARBA" id="ARBA00011073"/>
    </source>
</evidence>
<keyword evidence="3" id="KW-0964">Secreted</keyword>
<evidence type="ECO:0000313" key="16">
    <source>
        <dbReference type="EMBL" id="PON76838.1"/>
    </source>
</evidence>
<keyword evidence="4 11" id="KW-0645">Protease</keyword>
<protein>
    <submittedName>
        <fullName evidence="16">Subtilase</fullName>
    </submittedName>
</protein>
<keyword evidence="7 11" id="KW-0378">Hydrolase</keyword>
<dbReference type="GO" id="GO:0006508">
    <property type="term" value="P:proteolysis"/>
    <property type="evidence" value="ECO:0007669"/>
    <property type="project" value="UniProtKB-KW"/>
</dbReference>
<feature type="active site" description="Charge relay system" evidence="10 11">
    <location>
        <position position="127"/>
    </location>
</feature>
<dbReference type="Pfam" id="PF17766">
    <property type="entry name" value="fn3_6"/>
    <property type="match status" value="1"/>
</dbReference>
<dbReference type="GO" id="GO:0005576">
    <property type="term" value="C:extracellular region"/>
    <property type="evidence" value="ECO:0007669"/>
    <property type="project" value="UniProtKB-SubCell"/>
</dbReference>
<evidence type="ECO:0000256" key="3">
    <source>
        <dbReference type="ARBA" id="ARBA00022525"/>
    </source>
</evidence>
<evidence type="ECO:0000256" key="5">
    <source>
        <dbReference type="ARBA" id="ARBA00022729"/>
    </source>
</evidence>
<dbReference type="CDD" id="cd04852">
    <property type="entry name" value="Peptidases_S8_3"/>
    <property type="match status" value="1"/>
</dbReference>
<dbReference type="PROSITE" id="PS51892">
    <property type="entry name" value="SUBTILASE"/>
    <property type="match status" value="1"/>
</dbReference>
<comment type="caution">
    <text evidence="16">The sequence shown here is derived from an EMBL/GenBank/DDBJ whole genome shotgun (WGS) entry which is preliminary data.</text>
</comment>
<keyword evidence="5" id="KW-0732">Signal</keyword>
<dbReference type="PROSITE" id="PS00138">
    <property type="entry name" value="SUBTILASE_SER"/>
    <property type="match status" value="1"/>
</dbReference>
<evidence type="ECO:0000256" key="10">
    <source>
        <dbReference type="PIRSR" id="PIRSR615500-1"/>
    </source>
</evidence>
<dbReference type="GO" id="GO:0004252">
    <property type="term" value="F:serine-type endopeptidase activity"/>
    <property type="evidence" value="ECO:0007669"/>
    <property type="project" value="UniProtKB-UniRule"/>
</dbReference>
<evidence type="ECO:0000256" key="1">
    <source>
        <dbReference type="ARBA" id="ARBA00004613"/>
    </source>
</evidence>
<feature type="domain" description="PA" evidence="13">
    <location>
        <begin position="376"/>
        <end position="449"/>
    </location>
</feature>
<keyword evidence="6" id="KW-0547">Nucleotide-binding</keyword>
<dbReference type="SUPFAM" id="SSF52743">
    <property type="entry name" value="Subtilisin-like"/>
    <property type="match status" value="1"/>
</dbReference>
<sequence length="743" mass="79257">MPMQILPPPISRTDFDKVLARQRPTVSKADLDVHERFTKEFGEEGLEKAQAAALHHYSKSFQGFSAKLMPEQAQQLADHAAVVSVFESKMKKLHTTHSWDFLSIDSVYQYNQLPLDAKSNVIVGVIDSGVWPESKSFSDKGLGPVPKKFKGECITGENFTLANCNRKIVGARFYFKGFEVENGPLESFGEPFFRSARDADGHGSHTASTIAGSVVEGISFFGLAKGTARGGAPSARLAIYKACWFNLCSDADILAALDDAIHDGVDVVSLSLGPDPPQPIYFEDALSIGTFHAFHKGIFVSASAGNSGLPSSASNVAPWILTVAASTVDREFPTNVYLGNSRVLKGFGLNPLEMEGYVSLIAGSAAAAKGIPSENASFCKNNTLDSSLIKGKIVVCTLEVITDNRREKSIIVQQGGGVGMILADPVLKDVGFQFVIPGTQIGKEAAEELQEYIKTAKNPTARISRTVSVLHTKPAPEVAAFSSAGPNIISPDIIKPDITGPGVNILAAWSPVATTATAGRSVDFNIISGTSMSCPHASAIATIIKSYRPSWSPAAIKSAIMTTATVLDNTNGPIGRDPTGTQATPFDHGSGHINPVAAVDPGLIYDFDSHDIINFLCSTGASPLQLKNLTGNLVYCQNPPIPSYNFNYPSIGVSSLNGNLSLYRTVTYYDSGPTVYVACVDSPAGVNVAVYPAKLKFTYTWEKKTFRVDLTPIKSSNGSFVFGALTWSNGIKSVRSPIALNIV</sequence>
<accession>A0A2P5DU59</accession>
<dbReference type="GO" id="GO:0009610">
    <property type="term" value="P:response to symbiotic fungus"/>
    <property type="evidence" value="ECO:0007669"/>
    <property type="project" value="UniProtKB-ARBA"/>
</dbReference>
<dbReference type="InterPro" id="IPR023828">
    <property type="entry name" value="Peptidase_S8_Ser-AS"/>
</dbReference>
<dbReference type="Gene3D" id="3.30.70.80">
    <property type="entry name" value="Peptidase S8 propeptide/proteinase inhibitor I9"/>
    <property type="match status" value="1"/>
</dbReference>
<evidence type="ECO:0000259" key="15">
    <source>
        <dbReference type="Pfam" id="PF17766"/>
    </source>
</evidence>
<dbReference type="CDD" id="cd02120">
    <property type="entry name" value="PA_subtilisin_like"/>
    <property type="match status" value="1"/>
</dbReference>
<dbReference type="InterPro" id="IPR045051">
    <property type="entry name" value="SBT"/>
</dbReference>
<evidence type="ECO:0000256" key="4">
    <source>
        <dbReference type="ARBA" id="ARBA00022670"/>
    </source>
</evidence>
<dbReference type="OrthoDB" id="29072at2759"/>
<dbReference type="Gene3D" id="3.40.50.200">
    <property type="entry name" value="Peptidase S8/S53 domain"/>
    <property type="match status" value="1"/>
</dbReference>
<dbReference type="InterPro" id="IPR003137">
    <property type="entry name" value="PA_domain"/>
</dbReference>
<reference evidence="17" key="1">
    <citation type="submission" date="2016-06" db="EMBL/GenBank/DDBJ databases">
        <title>Parallel loss of symbiosis genes in relatives of nitrogen-fixing non-legume Parasponia.</title>
        <authorList>
            <person name="Van Velzen R."/>
            <person name="Holmer R."/>
            <person name="Bu F."/>
            <person name="Rutten L."/>
            <person name="Van Zeijl A."/>
            <person name="Liu W."/>
            <person name="Santuari L."/>
            <person name="Cao Q."/>
            <person name="Sharma T."/>
            <person name="Shen D."/>
            <person name="Roswanjaya Y."/>
            <person name="Wardhani T."/>
            <person name="Kalhor M.S."/>
            <person name="Jansen J."/>
            <person name="Van den Hoogen J."/>
            <person name="Gungor B."/>
            <person name="Hartog M."/>
            <person name="Hontelez J."/>
            <person name="Verver J."/>
            <person name="Yang W.-C."/>
            <person name="Schijlen E."/>
            <person name="Repin R."/>
            <person name="Schilthuizen M."/>
            <person name="Schranz E."/>
            <person name="Heidstra R."/>
            <person name="Miyata K."/>
            <person name="Fedorova E."/>
            <person name="Kohlen W."/>
            <person name="Bisseling T."/>
            <person name="Smit S."/>
            <person name="Geurts R."/>
        </authorList>
    </citation>
    <scope>NUCLEOTIDE SEQUENCE [LARGE SCALE GENOMIC DNA]</scope>
    <source>
        <strain evidence="17">cv. WU1-14</strain>
    </source>
</reference>
<keyword evidence="17" id="KW-1185">Reference proteome</keyword>
<name>A0A2P5DU59_PARAD</name>
<comment type="similarity">
    <text evidence="2 11">Belongs to the peptidase S8 family.</text>
</comment>
<feature type="domain" description="Peptidase S8/S53" evidence="12">
    <location>
        <begin position="119"/>
        <end position="567"/>
    </location>
</feature>
<gene>
    <name evidence="16" type="primary">PanSBT52</name>
    <name evidence="16" type="ORF">PanWU01x14_031580</name>
</gene>
<feature type="active site" description="Charge relay system" evidence="10 11">
    <location>
        <position position="531"/>
    </location>
</feature>
<dbReference type="InterPro" id="IPR037045">
    <property type="entry name" value="S8pro/Inhibitor_I9_sf"/>
</dbReference>
<dbReference type="InterPro" id="IPR036852">
    <property type="entry name" value="Peptidase_S8/S53_dom_sf"/>
</dbReference>
<evidence type="ECO:0000256" key="11">
    <source>
        <dbReference type="PROSITE-ProRule" id="PRU01240"/>
    </source>
</evidence>
<keyword evidence="9" id="KW-0067">ATP-binding</keyword>
<dbReference type="FunFam" id="3.40.50.200:FF:000006">
    <property type="entry name" value="Subtilisin-like protease SBT1.5"/>
    <property type="match status" value="1"/>
</dbReference>